<name>L0K5C8_9EURY</name>
<dbReference type="Pfam" id="PF13579">
    <property type="entry name" value="Glyco_trans_4_4"/>
    <property type="match status" value="1"/>
</dbReference>
<feature type="domain" description="Glycosyltransferase subfamily 4-like N-terminal" evidence="3">
    <location>
        <begin position="25"/>
        <end position="127"/>
    </location>
</feature>
<organism evidence="4 5">
    <name type="scientific">Natronococcus occultus SP4</name>
    <dbReference type="NCBI Taxonomy" id="694430"/>
    <lineage>
        <taxon>Archaea</taxon>
        <taxon>Methanobacteriati</taxon>
        <taxon>Methanobacteriota</taxon>
        <taxon>Stenosarchaea group</taxon>
        <taxon>Halobacteria</taxon>
        <taxon>Halobacteriales</taxon>
        <taxon>Natrialbaceae</taxon>
        <taxon>Natronococcus</taxon>
    </lineage>
</organism>
<dbReference type="SUPFAM" id="SSF53756">
    <property type="entry name" value="UDP-Glycosyltransferase/glycogen phosphorylase"/>
    <property type="match status" value="1"/>
</dbReference>
<dbReference type="Gene3D" id="3.40.50.2000">
    <property type="entry name" value="Glycogen Phosphorylase B"/>
    <property type="match status" value="2"/>
</dbReference>
<dbReference type="OrthoDB" id="193395at2157"/>
<evidence type="ECO:0000313" key="5">
    <source>
        <dbReference type="Proteomes" id="UP000010878"/>
    </source>
</evidence>
<proteinExistence type="predicted"/>
<dbReference type="STRING" id="694430.Natoc_3883"/>
<evidence type="ECO:0000313" key="4">
    <source>
        <dbReference type="EMBL" id="AGB39584.1"/>
    </source>
</evidence>
<evidence type="ECO:0000259" key="3">
    <source>
        <dbReference type="Pfam" id="PF13579"/>
    </source>
</evidence>
<dbReference type="CDD" id="cd03801">
    <property type="entry name" value="GT4_PimA-like"/>
    <property type="match status" value="1"/>
</dbReference>
<dbReference type="GeneID" id="14402894"/>
<dbReference type="GO" id="GO:0016757">
    <property type="term" value="F:glycosyltransferase activity"/>
    <property type="evidence" value="ECO:0007669"/>
    <property type="project" value="InterPro"/>
</dbReference>
<gene>
    <name evidence="4" type="ORF">Natoc_3883</name>
</gene>
<evidence type="ECO:0000256" key="1">
    <source>
        <dbReference type="SAM" id="MobiDB-lite"/>
    </source>
</evidence>
<feature type="region of interest" description="Disordered" evidence="1">
    <location>
        <begin position="309"/>
        <end position="329"/>
    </location>
</feature>
<feature type="domain" description="Glycosyl transferase family 1" evidence="2">
    <location>
        <begin position="179"/>
        <end position="276"/>
    </location>
</feature>
<dbReference type="Proteomes" id="UP000010878">
    <property type="component" value="Chromosome"/>
</dbReference>
<keyword evidence="4" id="KW-0808">Transferase</keyword>
<accession>L0K5C8</accession>
<dbReference type="KEGG" id="nou:Natoc_3883"/>
<dbReference type="PANTHER" id="PTHR12526:SF637">
    <property type="entry name" value="GLYCOSYLTRANSFERASE EPSF-RELATED"/>
    <property type="match status" value="1"/>
</dbReference>
<dbReference type="InterPro" id="IPR028098">
    <property type="entry name" value="Glyco_trans_4-like_N"/>
</dbReference>
<keyword evidence="5" id="KW-1185">Reference proteome</keyword>
<dbReference type="eggNOG" id="arCOG01411">
    <property type="taxonomic scope" value="Archaea"/>
</dbReference>
<dbReference type="Pfam" id="PF00534">
    <property type="entry name" value="Glycos_transf_1"/>
    <property type="match status" value="1"/>
</dbReference>
<dbReference type="PANTHER" id="PTHR12526">
    <property type="entry name" value="GLYCOSYLTRANSFERASE"/>
    <property type="match status" value="1"/>
</dbReference>
<protein>
    <submittedName>
        <fullName evidence="4">Glycosyltransferase</fullName>
    </submittedName>
</protein>
<dbReference type="AlphaFoldDB" id="L0K5C8"/>
<reference evidence="4 5" key="1">
    <citation type="submission" date="2012-11" db="EMBL/GenBank/DDBJ databases">
        <title>FINISHED of Natronococcus occultus SP4, DSM 3396.</title>
        <authorList>
            <consortium name="DOE Joint Genome Institute"/>
            <person name="Eisen J."/>
            <person name="Huntemann M."/>
            <person name="Wei C.-L."/>
            <person name="Han J."/>
            <person name="Detter J.C."/>
            <person name="Han C."/>
            <person name="Tapia R."/>
            <person name="Chen A."/>
            <person name="Kyrpides N."/>
            <person name="Mavromatis K."/>
            <person name="Markowitz V."/>
            <person name="Szeto E."/>
            <person name="Ivanova N."/>
            <person name="Mikhailova N."/>
            <person name="Ovchinnikova G."/>
            <person name="Pagani I."/>
            <person name="Pati A."/>
            <person name="Goodwin L."/>
            <person name="Nordberg H.P."/>
            <person name="Cantor M.N."/>
            <person name="Hua S.X."/>
            <person name="Woyke T."/>
            <person name="Eisen J."/>
            <person name="Klenk H.-P."/>
            <person name="Klenk H.-P."/>
        </authorList>
    </citation>
    <scope>NUCLEOTIDE SEQUENCE [LARGE SCALE GENOMIC DNA]</scope>
    <source>
        <strain evidence="4 5">SP4</strain>
    </source>
</reference>
<dbReference type="HOGENOM" id="CLU_066829_0_0_2"/>
<dbReference type="EMBL" id="CP003929">
    <property type="protein sequence ID" value="AGB39584.1"/>
    <property type="molecule type" value="Genomic_DNA"/>
</dbReference>
<dbReference type="InterPro" id="IPR001296">
    <property type="entry name" value="Glyco_trans_1"/>
</dbReference>
<dbReference type="RefSeq" id="WP_015323018.1">
    <property type="nucleotide sequence ID" value="NC_019974.1"/>
</dbReference>
<sequence length="329" mass="36716">MHVLHLITTTRSFFEQQISVLEDRGIDCTVIGVPGEYTADSPRTATDYLRFYPKVLSHVRADDYDLVHGHYGLVAPFALAQPTRPVVMSLWGTDLMSDMGWLETISRYGARFADATIVPSSAMSRELDVDHVEIPFGIDTDLFRPISREQARDRVGWDADERIALFPYDPDRDEKDYPRARRIADRAETELEVKTIEGIPYEEMPYYMNASDLLLVTSKYEAGPMAVKEAAACNVPIVSTDVGFVEETIGGLDTCVVSDDDGELAAGLDSILAGSRRSNAREAIDGLSLESMGDRLVECYRGVLEQRGRDTTELSAEQTEDREETYHGV</sequence>
<evidence type="ECO:0000259" key="2">
    <source>
        <dbReference type="Pfam" id="PF00534"/>
    </source>
</evidence>